<dbReference type="InterPro" id="IPR036779">
    <property type="entry name" value="LysM_dom_sf"/>
</dbReference>
<dbReference type="Gene3D" id="3.10.350.10">
    <property type="entry name" value="LysM domain"/>
    <property type="match status" value="1"/>
</dbReference>
<evidence type="ECO:0000313" key="2">
    <source>
        <dbReference type="EMBL" id="KAH7543420.1"/>
    </source>
</evidence>
<dbReference type="InterPro" id="IPR052611">
    <property type="entry name" value="Plant_RLK_LysM"/>
</dbReference>
<dbReference type="CDD" id="cd00118">
    <property type="entry name" value="LysM"/>
    <property type="match status" value="1"/>
</dbReference>
<dbReference type="PANTHER" id="PTHR45927">
    <property type="entry name" value="LYSM-DOMAIN RECEPTOR-LIKE KINASE-RELATED"/>
    <property type="match status" value="1"/>
</dbReference>
<dbReference type="SMART" id="SM00257">
    <property type="entry name" value="LysM"/>
    <property type="match status" value="1"/>
</dbReference>
<accession>A0A978VX75</accession>
<comment type="caution">
    <text evidence="2">The sequence shown here is derived from an EMBL/GenBank/DDBJ whole genome shotgun (WGS) entry which is preliminary data.</text>
</comment>
<proteinExistence type="predicted"/>
<dbReference type="InterPro" id="IPR056563">
    <property type="entry name" value="LysM3_LYK4_5"/>
</dbReference>
<dbReference type="InterPro" id="IPR056562">
    <property type="entry name" value="LysM2_CERK1_LYK3_4_5"/>
</dbReference>
<dbReference type="Proteomes" id="UP000813462">
    <property type="component" value="Unassembled WGS sequence"/>
</dbReference>
<name>A0A978VX75_ZIZJJ</name>
<dbReference type="Pfam" id="PF23473">
    <property type="entry name" value="LysM3_LYK4_5"/>
    <property type="match status" value="2"/>
</dbReference>
<dbReference type="AlphaFoldDB" id="A0A978VX75"/>
<evidence type="ECO:0000313" key="3">
    <source>
        <dbReference type="Proteomes" id="UP000813462"/>
    </source>
</evidence>
<dbReference type="PROSITE" id="PS51782">
    <property type="entry name" value="LYSM"/>
    <property type="match status" value="1"/>
</dbReference>
<dbReference type="Pfam" id="PF23446">
    <property type="entry name" value="LysM1_NFP_LYK"/>
    <property type="match status" value="1"/>
</dbReference>
<gene>
    <name evidence="2" type="ORF">FEM48_Zijuj02G0182000</name>
</gene>
<dbReference type="EMBL" id="JAEACU010000002">
    <property type="protein sequence ID" value="KAH7543420.1"/>
    <property type="molecule type" value="Genomic_DNA"/>
</dbReference>
<feature type="domain" description="LysM" evidence="1">
    <location>
        <begin position="281"/>
        <end position="325"/>
    </location>
</feature>
<dbReference type="InterPro" id="IPR056561">
    <property type="entry name" value="NFP_LYK_LysM1"/>
</dbReference>
<evidence type="ECO:0000259" key="1">
    <source>
        <dbReference type="PROSITE" id="PS51782"/>
    </source>
</evidence>
<protein>
    <recommendedName>
        <fullName evidence="1">LysM domain-containing protein</fullName>
    </recommendedName>
</protein>
<organism evidence="2 3">
    <name type="scientific">Ziziphus jujuba var. spinosa</name>
    <dbReference type="NCBI Taxonomy" id="714518"/>
    <lineage>
        <taxon>Eukaryota</taxon>
        <taxon>Viridiplantae</taxon>
        <taxon>Streptophyta</taxon>
        <taxon>Embryophyta</taxon>
        <taxon>Tracheophyta</taxon>
        <taxon>Spermatophyta</taxon>
        <taxon>Magnoliopsida</taxon>
        <taxon>eudicotyledons</taxon>
        <taxon>Gunneridae</taxon>
        <taxon>Pentapetalae</taxon>
        <taxon>rosids</taxon>
        <taxon>fabids</taxon>
        <taxon>Rosales</taxon>
        <taxon>Rhamnaceae</taxon>
        <taxon>Paliureae</taxon>
        <taxon>Ziziphus</taxon>
    </lineage>
</organism>
<reference evidence="2" key="1">
    <citation type="journal article" date="2021" name="Front. Plant Sci.">
        <title>Chromosome-Scale Genome Assembly for Chinese Sour Jujube and Insights Into Its Genome Evolution and Domestication Signature.</title>
        <authorList>
            <person name="Shen L.-Y."/>
            <person name="Luo H."/>
            <person name="Wang X.-L."/>
            <person name="Wang X.-M."/>
            <person name="Qiu X.-J."/>
            <person name="Liu H."/>
            <person name="Zhou S.-S."/>
            <person name="Jia K.-H."/>
            <person name="Nie S."/>
            <person name="Bao Y.-T."/>
            <person name="Zhang R.-G."/>
            <person name="Yun Q.-Z."/>
            <person name="Chai Y.-H."/>
            <person name="Lu J.-Y."/>
            <person name="Li Y."/>
            <person name="Zhao S.-W."/>
            <person name="Mao J.-F."/>
            <person name="Jia S.-G."/>
            <person name="Mao Y.-M."/>
        </authorList>
    </citation>
    <scope>NUCLEOTIDE SEQUENCE</scope>
    <source>
        <strain evidence="2">AT0</strain>
        <tissue evidence="2">Leaf</tissue>
    </source>
</reference>
<sequence>MDDPQMPYNTADTIGTLLGSDASEIAFLNYISSTSDKIPTDQLILVPVSCTCSGNIFQYLTPYVFAAGENYVRIAHEIFQSLTTCQAVAGENNYSPDLIPTETEFIFPVRCACPSEKQSASGVTSLLTYTIYNDTDVTSIGEMFGADRQSILEANMSSQNSPIYNFTPILVPLKKERCSTDPDLFFCKCSNGHLADGKCSSNDKGLPAKLVVNWPRTTYHIAITIGHLLGSEASEIASLNHISSLADKIPTDKLILGRVVCWYSNTCPTEKQTATGVSSLLTYTIYKDDVVTSIAEKFGVDQRSILEANMLSQNSSIYLFTPILVPLKRESCSIYPELFFCKCPIGYLPDGNCSANDKSFQSNSLVTISIPHFQS</sequence>
<dbReference type="Pfam" id="PF23472">
    <property type="entry name" value="LysM2_CERK1_LYK3_4_5"/>
    <property type="match status" value="1"/>
</dbReference>
<dbReference type="InterPro" id="IPR018392">
    <property type="entry name" value="LysM"/>
</dbReference>
<dbReference type="PANTHER" id="PTHR45927:SF6">
    <property type="entry name" value="PROTEIN LYK5"/>
    <property type="match status" value="1"/>
</dbReference>